<sequence>MSADAPDNVLFVVMDTVRKDHLTPYGYEKPTTPGLADFAEEATVFEQAVAPAPWTLPVHASLFTGLYPHQHGADQENPYLDGTTTLAQTLSAEGYDTACYSSNAWITPYTRLTDGFDDQDNFFEVMPGDFLSGPLAKAWQTLNDNETLRAVADKLVSLGNTAHELLAGGEGADSKTPAVVDRTQEFITESEASDSEGFFAFVNLMDAHLPYHPPEEYAEEFAPGVDSADICQNSKEYNSGARDIDDEEWDAIRGLYDAEIAHIDAELTRLFDWLKAEDLWDDTAVVVCADHGELHGEHDLYGHEFCLYDPLINVPLLIKHPALDAERREDQVELLDTYHTVLDSLGVAGGDPAEDGETAVGLDTTRSLLSADYRDFASPESADPATAEADTDTDTPVASDGGTVEDATAAREGAIETAMRSGLTGTRDRDPGKIGTGEYAFVEYSRPVVELKQLEEKASDAGITLPEDSRFYSRMRAARRTDAKYVRIDRIPDEAYRIDQDPDETENLADADDAAIAEVERALAAFEDAAGGAWVGADDGEVTDDSLSEMDDEAQERLRDLGYME</sequence>
<feature type="compositionally biased region" description="Basic and acidic residues" evidence="1">
    <location>
        <begin position="555"/>
        <end position="565"/>
    </location>
</feature>
<dbReference type="Pfam" id="PF00884">
    <property type="entry name" value="Sulfatase"/>
    <property type="match status" value="1"/>
</dbReference>
<feature type="region of interest" description="Disordered" evidence="1">
    <location>
        <begin position="534"/>
        <end position="565"/>
    </location>
</feature>
<name>A0ABD5RCU0_9EURY</name>
<accession>A0ABD5RCU0</accession>
<dbReference type="Proteomes" id="UP001596201">
    <property type="component" value="Unassembled WGS sequence"/>
</dbReference>
<evidence type="ECO:0000313" key="3">
    <source>
        <dbReference type="EMBL" id="MFC5367832.1"/>
    </source>
</evidence>
<gene>
    <name evidence="3" type="ORF">ACFPJ5_12905</name>
</gene>
<dbReference type="RefSeq" id="WP_227230078.1">
    <property type="nucleotide sequence ID" value="NZ_JAJCVJ010000002.1"/>
</dbReference>
<proteinExistence type="predicted"/>
<protein>
    <submittedName>
        <fullName evidence="3">Sulfatase</fullName>
    </submittedName>
</protein>
<dbReference type="Gene3D" id="3.40.720.10">
    <property type="entry name" value="Alkaline Phosphatase, subunit A"/>
    <property type="match status" value="1"/>
</dbReference>
<evidence type="ECO:0000259" key="2">
    <source>
        <dbReference type="Pfam" id="PF00884"/>
    </source>
</evidence>
<dbReference type="AlphaFoldDB" id="A0ABD5RCU0"/>
<evidence type="ECO:0000313" key="4">
    <source>
        <dbReference type="Proteomes" id="UP001596201"/>
    </source>
</evidence>
<feature type="compositionally biased region" description="Acidic residues" evidence="1">
    <location>
        <begin position="538"/>
        <end position="554"/>
    </location>
</feature>
<dbReference type="CDD" id="cd16148">
    <property type="entry name" value="sulfatase_like"/>
    <property type="match status" value="1"/>
</dbReference>
<feature type="region of interest" description="Disordered" evidence="1">
    <location>
        <begin position="376"/>
        <end position="403"/>
    </location>
</feature>
<dbReference type="EMBL" id="JBHSKX010000002">
    <property type="protein sequence ID" value="MFC5367832.1"/>
    <property type="molecule type" value="Genomic_DNA"/>
</dbReference>
<dbReference type="InterPro" id="IPR052701">
    <property type="entry name" value="GAG_Ulvan_Degrading_Sulfatases"/>
</dbReference>
<keyword evidence="4" id="KW-1185">Reference proteome</keyword>
<dbReference type="InterPro" id="IPR017850">
    <property type="entry name" value="Alkaline_phosphatase_core_sf"/>
</dbReference>
<dbReference type="PANTHER" id="PTHR43751:SF3">
    <property type="entry name" value="SULFATASE N-TERMINAL DOMAIN-CONTAINING PROTEIN"/>
    <property type="match status" value="1"/>
</dbReference>
<feature type="compositionally biased region" description="Low complexity" evidence="1">
    <location>
        <begin position="378"/>
        <end position="388"/>
    </location>
</feature>
<comment type="caution">
    <text evidence="3">The sequence shown here is derived from an EMBL/GenBank/DDBJ whole genome shotgun (WGS) entry which is preliminary data.</text>
</comment>
<dbReference type="PANTHER" id="PTHR43751">
    <property type="entry name" value="SULFATASE"/>
    <property type="match status" value="1"/>
</dbReference>
<evidence type="ECO:0000256" key="1">
    <source>
        <dbReference type="SAM" id="MobiDB-lite"/>
    </source>
</evidence>
<reference evidence="3 4" key="1">
    <citation type="journal article" date="2019" name="Int. J. Syst. Evol. Microbiol.">
        <title>The Global Catalogue of Microorganisms (GCM) 10K type strain sequencing project: providing services to taxonomists for standard genome sequencing and annotation.</title>
        <authorList>
            <consortium name="The Broad Institute Genomics Platform"/>
            <consortium name="The Broad Institute Genome Sequencing Center for Infectious Disease"/>
            <person name="Wu L."/>
            <person name="Ma J."/>
        </authorList>
    </citation>
    <scope>NUCLEOTIDE SEQUENCE [LARGE SCALE GENOMIC DNA]</scope>
    <source>
        <strain evidence="3 4">CGMCC 1.12237</strain>
    </source>
</reference>
<dbReference type="InterPro" id="IPR000917">
    <property type="entry name" value="Sulfatase_N"/>
</dbReference>
<feature type="domain" description="Sulfatase N-terminal" evidence="2">
    <location>
        <begin position="8"/>
        <end position="347"/>
    </location>
</feature>
<organism evidence="3 4">
    <name type="scientific">Salinirubrum litoreum</name>
    <dbReference type="NCBI Taxonomy" id="1126234"/>
    <lineage>
        <taxon>Archaea</taxon>
        <taxon>Methanobacteriati</taxon>
        <taxon>Methanobacteriota</taxon>
        <taxon>Stenosarchaea group</taxon>
        <taxon>Halobacteria</taxon>
        <taxon>Halobacteriales</taxon>
        <taxon>Haloferacaceae</taxon>
        <taxon>Salinirubrum</taxon>
    </lineage>
</organism>
<dbReference type="SUPFAM" id="SSF53649">
    <property type="entry name" value="Alkaline phosphatase-like"/>
    <property type="match status" value="1"/>
</dbReference>